<proteinExistence type="predicted"/>
<protein>
    <submittedName>
        <fullName evidence="2">Uncharacterized protein</fullName>
    </submittedName>
</protein>
<feature type="region of interest" description="Disordered" evidence="1">
    <location>
        <begin position="305"/>
        <end position="328"/>
    </location>
</feature>
<evidence type="ECO:0000313" key="3">
    <source>
        <dbReference type="Proteomes" id="UP001159363"/>
    </source>
</evidence>
<dbReference type="Proteomes" id="UP001159363">
    <property type="component" value="Chromosome 1"/>
</dbReference>
<dbReference type="EMBL" id="JARBHB010000001">
    <property type="protein sequence ID" value="KAJ8895923.1"/>
    <property type="molecule type" value="Genomic_DNA"/>
</dbReference>
<evidence type="ECO:0000256" key="1">
    <source>
        <dbReference type="SAM" id="MobiDB-lite"/>
    </source>
</evidence>
<organism evidence="2 3">
    <name type="scientific">Dryococelus australis</name>
    <dbReference type="NCBI Taxonomy" id="614101"/>
    <lineage>
        <taxon>Eukaryota</taxon>
        <taxon>Metazoa</taxon>
        <taxon>Ecdysozoa</taxon>
        <taxon>Arthropoda</taxon>
        <taxon>Hexapoda</taxon>
        <taxon>Insecta</taxon>
        <taxon>Pterygota</taxon>
        <taxon>Neoptera</taxon>
        <taxon>Polyneoptera</taxon>
        <taxon>Phasmatodea</taxon>
        <taxon>Verophasmatodea</taxon>
        <taxon>Anareolatae</taxon>
        <taxon>Phasmatidae</taxon>
        <taxon>Eurycanthinae</taxon>
        <taxon>Dryococelus</taxon>
    </lineage>
</organism>
<evidence type="ECO:0000313" key="2">
    <source>
        <dbReference type="EMBL" id="KAJ8895923.1"/>
    </source>
</evidence>
<keyword evidence="3" id="KW-1185">Reference proteome</keyword>
<gene>
    <name evidence="2" type="ORF">PR048_001264</name>
</gene>
<sequence length="529" mass="58167">MCHPRVVTRVPTGAQVHDLKVLHNNTHLQTSSWSDAPMTKDTAHWPEEVIFAVASRHVFRQAPLYCVQCTSIIIYVTNGSHDQRGPPHSGKSVFSHGSIENIPSVTSRDMVVTMLQDSYCQSTFPDAQVSGKHVRSSDVVASNTNPYVEREPFLMTLHYCGVRICVIKCMSVAAAYTVLAEVSLVGQALQKPLWQFGSVRKNVQNFSVGGSSAYLRNTSSSKFGVYVDGGECGRVKTLFFRQSSALVVVRWNDFLHCADGSLFDPYMIRRTDITLYVAKMASHLGYGGSRYAPDVVLSRRAGGWRRKTRRRDPGGPNILGGITGDRRKPLDTLTSSRDRMCCLPRARKSPSNENTVTIYICDLSPKKLAGTEVRETHCVPDAVNILDYVLVSSCGAEQYMETLIKFRSIRTYDNIRNQFTGAMTQTELIRAAVVKVFGLLASHKGEQGSIPGMFAPGFPHVGIVAGRCRWLAVFLGDLLFPPSLNSGAAPYLVSPSSALKNSLLRAAQISPLLTQITPDNVDAVCMGRQ</sequence>
<name>A0ABQ9IGV6_9NEOP</name>
<accession>A0ABQ9IGV6</accession>
<reference evidence="2 3" key="1">
    <citation type="submission" date="2023-02" db="EMBL/GenBank/DDBJ databases">
        <title>LHISI_Scaffold_Assembly.</title>
        <authorList>
            <person name="Stuart O.P."/>
            <person name="Cleave R."/>
            <person name="Magrath M.J.L."/>
            <person name="Mikheyev A.S."/>
        </authorList>
    </citation>
    <scope>NUCLEOTIDE SEQUENCE [LARGE SCALE GENOMIC DNA]</scope>
    <source>
        <strain evidence="2">Daus_M_001</strain>
        <tissue evidence="2">Leg muscle</tissue>
    </source>
</reference>
<comment type="caution">
    <text evidence="2">The sequence shown here is derived from an EMBL/GenBank/DDBJ whole genome shotgun (WGS) entry which is preliminary data.</text>
</comment>